<evidence type="ECO:0000313" key="3">
    <source>
        <dbReference type="EMBL" id="MFC3609402.1"/>
    </source>
</evidence>
<gene>
    <name evidence="3" type="ORF">ACFOMF_16625</name>
</gene>
<organism evidence="3 4">
    <name type="scientific">Stutzerimonas tarimensis</name>
    <dbReference type="NCBI Taxonomy" id="1507735"/>
    <lineage>
        <taxon>Bacteria</taxon>
        <taxon>Pseudomonadati</taxon>
        <taxon>Pseudomonadota</taxon>
        <taxon>Gammaproteobacteria</taxon>
        <taxon>Pseudomonadales</taxon>
        <taxon>Pseudomonadaceae</taxon>
        <taxon>Stutzerimonas</taxon>
    </lineage>
</organism>
<accession>A0ABV7T8Q8</accession>
<dbReference type="EMBL" id="JBHRXZ010000026">
    <property type="protein sequence ID" value="MFC3609402.1"/>
    <property type="molecule type" value="Genomic_DNA"/>
</dbReference>
<feature type="domain" description="DUF4124" evidence="2">
    <location>
        <begin position="7"/>
        <end position="54"/>
    </location>
</feature>
<dbReference type="Proteomes" id="UP001595630">
    <property type="component" value="Unassembled WGS sequence"/>
</dbReference>
<name>A0ABV7T8Q8_9GAMM</name>
<evidence type="ECO:0000259" key="2">
    <source>
        <dbReference type="Pfam" id="PF13511"/>
    </source>
</evidence>
<dbReference type="Pfam" id="PF13511">
    <property type="entry name" value="DUF4124"/>
    <property type="match status" value="1"/>
</dbReference>
<feature type="chain" id="PRO_5045888009" evidence="1">
    <location>
        <begin position="19"/>
        <end position="180"/>
    </location>
</feature>
<evidence type="ECO:0000256" key="1">
    <source>
        <dbReference type="SAM" id="SignalP"/>
    </source>
</evidence>
<protein>
    <submittedName>
        <fullName evidence="3">DUF4124 domain-containing protein</fullName>
    </submittedName>
</protein>
<keyword evidence="1" id="KW-0732">Signal</keyword>
<feature type="signal peptide" evidence="1">
    <location>
        <begin position="1"/>
        <end position="18"/>
    </location>
</feature>
<sequence>MRIALLCLLLAVSSASQAQIYRYTDDNGNPVFTNEPPQGVEATEVELPEPTTVEFRKAEMPEPLAGPSETKTERPYHRVEVAGIPDEEALRANDGAFTVAARLDPPLQKGHSLRFLLDGEPIAPAGPSTLVEVRTIDRGEHSLQVEVLSGRQVIQRSPVQTFTVQRVHTSSPAMRQRAAP</sequence>
<dbReference type="InterPro" id="IPR025392">
    <property type="entry name" value="DUF4124"/>
</dbReference>
<proteinExistence type="predicted"/>
<evidence type="ECO:0000313" key="4">
    <source>
        <dbReference type="Proteomes" id="UP001595630"/>
    </source>
</evidence>
<reference evidence="4" key="1">
    <citation type="journal article" date="2019" name="Int. J. Syst. Evol. Microbiol.">
        <title>The Global Catalogue of Microorganisms (GCM) 10K type strain sequencing project: providing services to taxonomists for standard genome sequencing and annotation.</title>
        <authorList>
            <consortium name="The Broad Institute Genomics Platform"/>
            <consortium name="The Broad Institute Genome Sequencing Center for Infectious Disease"/>
            <person name="Wu L."/>
            <person name="Ma J."/>
        </authorList>
    </citation>
    <scope>NUCLEOTIDE SEQUENCE [LARGE SCALE GENOMIC DNA]</scope>
    <source>
        <strain evidence="4">KCTC 42447</strain>
    </source>
</reference>
<dbReference type="RefSeq" id="WP_386366952.1">
    <property type="nucleotide sequence ID" value="NZ_JBHRXZ010000026.1"/>
</dbReference>
<keyword evidence="4" id="KW-1185">Reference proteome</keyword>
<comment type="caution">
    <text evidence="3">The sequence shown here is derived from an EMBL/GenBank/DDBJ whole genome shotgun (WGS) entry which is preliminary data.</text>
</comment>